<dbReference type="PANTHER" id="PTHR24304">
    <property type="entry name" value="CYTOCHROME P450 FAMILY 7"/>
    <property type="match status" value="1"/>
</dbReference>
<keyword evidence="6 25" id="KW-0479">Metal-binding</keyword>
<sequence length="487" mass="55250">MEADFNLRSNLAPIVVVVCLTSIIWGIQKTRSRFFKGNETCSIPSVPYNFSFIGNGLQFSVDMPGFLSSCYKKYGIIFKLKIFRFSTVIICDRDLAELFYKFGEGTLSLYKNLGKLYFADAFFRQKKDFPRYAEVIRKTVGNKIERFLPKMVEEADVFVSRLKQSLMENQKIDLNYESNRYVISTSSRCLTDISLTDASYKSFTRFAKLLNTAVVSTYFCPVWILKICFQWILNYLKSNITKEITPTIEKYRSGEQNFEHSPFLRHTINTADGGHMKNSDIGNFYVALLYTSSENSSTTLTNCLIDLLSHPKFWTEFQAKASRYVAEKDYLAIVEDPFIHACLLESARISTQVLTIGRSPQKTVHLGKYEIGPEVDTIFLCGTFLQLEGSSASESYTNPKEFNPYRFVGENETLEPAGPPSLTAWGGGSHLCPGKNFAIWEIKMALCFIAANFTICLDPTVKIGVDYFAPKSIVRKCAKFIVTEKTG</sequence>
<evidence type="ECO:0000313" key="28">
    <source>
        <dbReference type="EMBL" id="OXA61558.1"/>
    </source>
</evidence>
<keyword evidence="9" id="KW-0443">Lipid metabolism</keyword>
<keyword evidence="8 26" id="KW-0503">Monooxygenase</keyword>
<dbReference type="EC" id="1.14.14.154" evidence="11"/>
<comment type="subcellular location">
    <subcellularLocation>
        <location evidence="3">Endoplasmic reticulum membrane</location>
        <topology evidence="3">Peripheral membrane protein</topology>
    </subcellularLocation>
    <subcellularLocation>
        <location evidence="2">Microsome membrane</location>
        <topology evidence="2">Peripheral membrane protein</topology>
    </subcellularLocation>
</comment>
<comment type="catalytic activity">
    <reaction evidence="20">
        <text>32-hydroxy-24,25-dihydrolanosterol + reduced [NADPH--hemoprotein reductase] + O2 = 32-oxo-24,25-dihydrolanosterol + oxidized [NADPH--hemoprotein reductase] + 2 H2O + H(+)</text>
        <dbReference type="Rhea" id="RHEA:75087"/>
        <dbReference type="Rhea" id="RHEA-COMP:11964"/>
        <dbReference type="Rhea" id="RHEA-COMP:11965"/>
        <dbReference type="ChEBI" id="CHEBI:15377"/>
        <dbReference type="ChEBI" id="CHEBI:15378"/>
        <dbReference type="ChEBI" id="CHEBI:15379"/>
        <dbReference type="ChEBI" id="CHEBI:57618"/>
        <dbReference type="ChEBI" id="CHEBI:58210"/>
        <dbReference type="ChEBI" id="CHEBI:87057"/>
        <dbReference type="ChEBI" id="CHEBI:87060"/>
    </reaction>
    <physiologicalReaction direction="left-to-right" evidence="20">
        <dbReference type="Rhea" id="RHEA:75088"/>
    </physiologicalReaction>
</comment>
<comment type="catalytic activity">
    <reaction evidence="14">
        <text>a 14alpha-hydroxymethyl steroid + reduced [NADPH--hemoprotein reductase] + O2 = a 14alpha-formyl steroid + oxidized [NADPH--hemoprotein reductase] + 2 H2O + H(+)</text>
        <dbReference type="Rhea" id="RHEA:68064"/>
        <dbReference type="Rhea" id="RHEA-COMP:11964"/>
        <dbReference type="Rhea" id="RHEA-COMP:11965"/>
        <dbReference type="ChEBI" id="CHEBI:15377"/>
        <dbReference type="ChEBI" id="CHEBI:15378"/>
        <dbReference type="ChEBI" id="CHEBI:15379"/>
        <dbReference type="ChEBI" id="CHEBI:57618"/>
        <dbReference type="ChEBI" id="CHEBI:58210"/>
        <dbReference type="ChEBI" id="CHEBI:176901"/>
        <dbReference type="ChEBI" id="CHEBI:176902"/>
    </reaction>
    <physiologicalReaction direction="left-to-right" evidence="14">
        <dbReference type="Rhea" id="RHEA:68065"/>
    </physiologicalReaction>
</comment>
<evidence type="ECO:0000256" key="1">
    <source>
        <dbReference type="ARBA" id="ARBA00003690"/>
    </source>
</evidence>
<dbReference type="PROSITE" id="PS00086">
    <property type="entry name" value="CYTOCHROME_P450"/>
    <property type="match status" value="1"/>
</dbReference>
<dbReference type="GO" id="GO:0005506">
    <property type="term" value="F:iron ion binding"/>
    <property type="evidence" value="ECO:0007669"/>
    <property type="project" value="InterPro"/>
</dbReference>
<evidence type="ECO:0000256" key="11">
    <source>
        <dbReference type="ARBA" id="ARBA00038974"/>
    </source>
</evidence>
<evidence type="ECO:0000256" key="8">
    <source>
        <dbReference type="ARBA" id="ARBA00023033"/>
    </source>
</evidence>
<gene>
    <name evidence="28" type="ORF">Fcan01_00916</name>
</gene>
<dbReference type="InterPro" id="IPR001128">
    <property type="entry name" value="Cyt_P450"/>
</dbReference>
<feature type="transmembrane region" description="Helical" evidence="27">
    <location>
        <begin position="6"/>
        <end position="27"/>
    </location>
</feature>
<evidence type="ECO:0000256" key="15">
    <source>
        <dbReference type="ARBA" id="ARBA00047670"/>
    </source>
</evidence>
<comment type="pathway">
    <text evidence="10">Steroid biosynthesis; zymosterol biosynthesis; zymosterol from lanosterol: step 1/6.</text>
</comment>
<comment type="catalytic activity">
    <reaction evidence="13">
        <text>32-hydroxylanosterol + reduced [NADPH--hemoprotein reductase] + O2 = 32-oxolanosterol + oxidized [NADPH--hemoprotein reductase] + 2 H2O + H(+)</text>
        <dbReference type="Rhea" id="RHEA:75107"/>
        <dbReference type="Rhea" id="RHEA-COMP:11964"/>
        <dbReference type="Rhea" id="RHEA-COMP:11965"/>
        <dbReference type="ChEBI" id="CHEBI:15377"/>
        <dbReference type="ChEBI" id="CHEBI:15378"/>
        <dbReference type="ChEBI" id="CHEBI:15379"/>
        <dbReference type="ChEBI" id="CHEBI:57618"/>
        <dbReference type="ChEBI" id="CHEBI:58210"/>
        <dbReference type="ChEBI" id="CHEBI:166681"/>
        <dbReference type="ChEBI" id="CHEBI:166806"/>
    </reaction>
    <physiologicalReaction direction="left-to-right" evidence="13">
        <dbReference type="Rhea" id="RHEA:75108"/>
    </physiologicalReaction>
</comment>
<dbReference type="CDD" id="cd00302">
    <property type="entry name" value="cytochrome_P450"/>
    <property type="match status" value="1"/>
</dbReference>
<dbReference type="GO" id="GO:0008168">
    <property type="term" value="F:methyltransferase activity"/>
    <property type="evidence" value="ECO:0007669"/>
    <property type="project" value="UniProtKB-KW"/>
</dbReference>
<dbReference type="GO" id="GO:0008202">
    <property type="term" value="P:steroid metabolic process"/>
    <property type="evidence" value="ECO:0007669"/>
    <property type="project" value="UniProtKB-KW"/>
</dbReference>
<comment type="catalytic activity">
    <reaction evidence="16">
        <text>a 14alpha-methyl steroid + 3 reduced [NADPH--hemoprotein reductase] + 3 O2 = a Delta(14) steroid + formate + 3 oxidized [NADPH--hemoprotein reductase] + 4 H2O + 4 H(+)</text>
        <dbReference type="Rhea" id="RHEA:54028"/>
        <dbReference type="Rhea" id="RHEA-COMP:11964"/>
        <dbReference type="Rhea" id="RHEA-COMP:11965"/>
        <dbReference type="ChEBI" id="CHEBI:15377"/>
        <dbReference type="ChEBI" id="CHEBI:15378"/>
        <dbReference type="ChEBI" id="CHEBI:15379"/>
        <dbReference type="ChEBI" id="CHEBI:15740"/>
        <dbReference type="ChEBI" id="CHEBI:57618"/>
        <dbReference type="ChEBI" id="CHEBI:58210"/>
        <dbReference type="ChEBI" id="CHEBI:138029"/>
        <dbReference type="ChEBI" id="CHEBI:138031"/>
        <dbReference type="EC" id="1.14.14.154"/>
    </reaction>
    <physiologicalReaction direction="left-to-right" evidence="16">
        <dbReference type="Rhea" id="RHEA:54029"/>
    </physiologicalReaction>
</comment>
<keyword evidence="9" id="KW-0753">Steroid metabolism</keyword>
<comment type="catalytic activity">
    <reaction evidence="22">
        <text>a 14alpha-methyl steroid + reduced [NADPH--hemoprotein reductase] + O2 = a 14alpha-hydroxymethyl steroid + oxidized [NADPH--hemoprotein reductase] + H2O + H(+)</text>
        <dbReference type="Rhea" id="RHEA:68060"/>
        <dbReference type="Rhea" id="RHEA-COMP:11964"/>
        <dbReference type="Rhea" id="RHEA-COMP:11965"/>
        <dbReference type="ChEBI" id="CHEBI:15377"/>
        <dbReference type="ChEBI" id="CHEBI:15378"/>
        <dbReference type="ChEBI" id="CHEBI:15379"/>
        <dbReference type="ChEBI" id="CHEBI:57618"/>
        <dbReference type="ChEBI" id="CHEBI:58210"/>
        <dbReference type="ChEBI" id="CHEBI:138029"/>
        <dbReference type="ChEBI" id="CHEBI:176901"/>
    </reaction>
    <physiologicalReaction direction="left-to-right" evidence="22">
        <dbReference type="Rhea" id="RHEA:68061"/>
    </physiologicalReaction>
</comment>
<keyword evidence="26" id="KW-0560">Oxidoreductase</keyword>
<dbReference type="STRING" id="158441.A0A226EWK6"/>
<organism evidence="28 29">
    <name type="scientific">Folsomia candida</name>
    <name type="common">Springtail</name>
    <dbReference type="NCBI Taxonomy" id="158441"/>
    <lineage>
        <taxon>Eukaryota</taxon>
        <taxon>Metazoa</taxon>
        <taxon>Ecdysozoa</taxon>
        <taxon>Arthropoda</taxon>
        <taxon>Hexapoda</taxon>
        <taxon>Collembola</taxon>
        <taxon>Entomobryomorpha</taxon>
        <taxon>Isotomoidea</taxon>
        <taxon>Isotomidae</taxon>
        <taxon>Proisotominae</taxon>
        <taxon>Folsomia</taxon>
    </lineage>
</organism>
<dbReference type="PANTHER" id="PTHR24304:SF2">
    <property type="entry name" value="24-HYDROXYCHOLESTEROL 7-ALPHA-HYDROXYLASE"/>
    <property type="match status" value="1"/>
</dbReference>
<comment type="catalytic activity">
    <reaction evidence="17">
        <text>24,25-dihydrolanosterol + reduced [NADPH--hemoprotein reductase] + O2 = 32-hydroxy-24,25-dihydrolanosterol + oxidized [NADPH--hemoprotein reductase] + H2O + H(+)</text>
        <dbReference type="Rhea" id="RHEA:75079"/>
        <dbReference type="Rhea" id="RHEA-COMP:11964"/>
        <dbReference type="Rhea" id="RHEA-COMP:11965"/>
        <dbReference type="ChEBI" id="CHEBI:15377"/>
        <dbReference type="ChEBI" id="CHEBI:15378"/>
        <dbReference type="ChEBI" id="CHEBI:15379"/>
        <dbReference type="ChEBI" id="CHEBI:28113"/>
        <dbReference type="ChEBI" id="CHEBI:57618"/>
        <dbReference type="ChEBI" id="CHEBI:58210"/>
        <dbReference type="ChEBI" id="CHEBI:87057"/>
    </reaction>
    <physiologicalReaction direction="left-to-right" evidence="17">
        <dbReference type="Rhea" id="RHEA:75080"/>
    </physiologicalReaction>
</comment>
<keyword evidence="28" id="KW-0489">Methyltransferase</keyword>
<comment type="catalytic activity">
    <reaction evidence="23">
        <text>lanosterol + reduced [NADPH--hemoprotein reductase] + O2 = 32-hydroxylanosterol + oxidized [NADPH--hemoprotein reductase] + H2O + H(+)</text>
        <dbReference type="Rhea" id="RHEA:75103"/>
        <dbReference type="Rhea" id="RHEA-COMP:11964"/>
        <dbReference type="Rhea" id="RHEA-COMP:11965"/>
        <dbReference type="ChEBI" id="CHEBI:15377"/>
        <dbReference type="ChEBI" id="CHEBI:15378"/>
        <dbReference type="ChEBI" id="CHEBI:15379"/>
        <dbReference type="ChEBI" id="CHEBI:16521"/>
        <dbReference type="ChEBI" id="CHEBI:57618"/>
        <dbReference type="ChEBI" id="CHEBI:58210"/>
        <dbReference type="ChEBI" id="CHEBI:166806"/>
    </reaction>
    <physiologicalReaction direction="left-to-right" evidence="23">
        <dbReference type="Rhea" id="RHEA:75104"/>
    </physiologicalReaction>
</comment>
<evidence type="ECO:0000256" key="5">
    <source>
        <dbReference type="ARBA" id="ARBA00022617"/>
    </source>
</evidence>
<evidence type="ECO:0000256" key="12">
    <source>
        <dbReference type="ARBA" id="ARBA00041158"/>
    </source>
</evidence>
<evidence type="ECO:0000256" key="2">
    <source>
        <dbReference type="ARBA" id="ARBA00004174"/>
    </source>
</evidence>
<comment type="caution">
    <text evidence="28">The sequence shown here is derived from an EMBL/GenBank/DDBJ whole genome shotgun (WGS) entry which is preliminary data.</text>
</comment>
<dbReference type="OrthoDB" id="1055148at2759"/>
<evidence type="ECO:0000256" key="24">
    <source>
        <dbReference type="ARBA" id="ARBA00049450"/>
    </source>
</evidence>
<evidence type="ECO:0000256" key="25">
    <source>
        <dbReference type="PIRSR" id="PIRSR602403-1"/>
    </source>
</evidence>
<dbReference type="InterPro" id="IPR017972">
    <property type="entry name" value="Cyt_P450_CS"/>
</dbReference>
<evidence type="ECO:0000256" key="19">
    <source>
        <dbReference type="ARBA" id="ARBA00048479"/>
    </source>
</evidence>
<dbReference type="GO" id="GO:0032259">
    <property type="term" value="P:methylation"/>
    <property type="evidence" value="ECO:0007669"/>
    <property type="project" value="UniProtKB-KW"/>
</dbReference>
<evidence type="ECO:0000256" key="17">
    <source>
        <dbReference type="ARBA" id="ARBA00047983"/>
    </source>
</evidence>
<keyword evidence="27" id="KW-0812">Transmembrane</keyword>
<protein>
    <recommendedName>
        <fullName evidence="12">Lanosterol 14-alpha demethylase</fullName>
        <ecNumber evidence="11">1.14.14.154</ecNumber>
    </recommendedName>
</protein>
<dbReference type="GO" id="GO:0005789">
    <property type="term" value="C:endoplasmic reticulum membrane"/>
    <property type="evidence" value="ECO:0007669"/>
    <property type="project" value="UniProtKB-SubCell"/>
</dbReference>
<dbReference type="InterPro" id="IPR036396">
    <property type="entry name" value="Cyt_P450_sf"/>
</dbReference>
<evidence type="ECO:0000256" key="23">
    <source>
        <dbReference type="ARBA" id="ARBA00049163"/>
    </source>
</evidence>
<evidence type="ECO:0000256" key="27">
    <source>
        <dbReference type="SAM" id="Phobius"/>
    </source>
</evidence>
<feature type="binding site" description="axial binding residue" evidence="25">
    <location>
        <position position="432"/>
    </location>
    <ligand>
        <name>heme</name>
        <dbReference type="ChEBI" id="CHEBI:30413"/>
    </ligand>
    <ligandPart>
        <name>Fe</name>
        <dbReference type="ChEBI" id="CHEBI:18248"/>
    </ligandPart>
</feature>
<comment type="catalytic activity">
    <reaction evidence="18">
        <text>32-oxo-24,25-dihydrolanosterol + reduced [NADPH--hemoprotein reductase] + O2 = 4,4-dimethyl-8,14-cholestadien-3beta-ol + formate + oxidized [NADPH--hemoprotein reductase] + H2O + 2 H(+)</text>
        <dbReference type="Rhea" id="RHEA:75083"/>
        <dbReference type="Rhea" id="RHEA-COMP:11964"/>
        <dbReference type="Rhea" id="RHEA-COMP:11965"/>
        <dbReference type="ChEBI" id="CHEBI:15377"/>
        <dbReference type="ChEBI" id="CHEBI:15378"/>
        <dbReference type="ChEBI" id="CHEBI:15379"/>
        <dbReference type="ChEBI" id="CHEBI:15740"/>
        <dbReference type="ChEBI" id="CHEBI:57618"/>
        <dbReference type="ChEBI" id="CHEBI:58210"/>
        <dbReference type="ChEBI" id="CHEBI:78904"/>
        <dbReference type="ChEBI" id="CHEBI:87060"/>
    </reaction>
    <physiologicalReaction direction="left-to-right" evidence="18">
        <dbReference type="Rhea" id="RHEA:75084"/>
    </physiologicalReaction>
</comment>
<evidence type="ECO:0000256" key="10">
    <source>
        <dbReference type="ARBA" id="ARBA00037887"/>
    </source>
</evidence>
<dbReference type="SUPFAM" id="SSF48264">
    <property type="entry name" value="Cytochrome P450"/>
    <property type="match status" value="1"/>
</dbReference>
<comment type="function">
    <text evidence="1">May be involved in the metabolism of insect hormones and in the breakdown of synthetic insecticides.</text>
</comment>
<dbReference type="GO" id="GO:0020037">
    <property type="term" value="F:heme binding"/>
    <property type="evidence" value="ECO:0007669"/>
    <property type="project" value="InterPro"/>
</dbReference>
<dbReference type="Pfam" id="PF00067">
    <property type="entry name" value="p450"/>
    <property type="match status" value="1"/>
</dbReference>
<reference evidence="28 29" key="1">
    <citation type="submission" date="2015-12" db="EMBL/GenBank/DDBJ databases">
        <title>The genome of Folsomia candida.</title>
        <authorList>
            <person name="Faddeeva A."/>
            <person name="Derks M.F."/>
            <person name="Anvar Y."/>
            <person name="Smit S."/>
            <person name="Van Straalen N."/>
            <person name="Roelofs D."/>
        </authorList>
    </citation>
    <scope>NUCLEOTIDE SEQUENCE [LARGE SCALE GENOMIC DNA]</scope>
    <source>
        <strain evidence="28 29">VU population</strain>
        <tissue evidence="28">Whole body</tissue>
    </source>
</reference>
<name>A0A226EWK6_FOLCA</name>
<keyword evidence="29" id="KW-1185">Reference proteome</keyword>
<dbReference type="InterPro" id="IPR050529">
    <property type="entry name" value="CYP450_sterol_14alpha_dmase"/>
</dbReference>
<evidence type="ECO:0000256" key="6">
    <source>
        <dbReference type="ARBA" id="ARBA00022723"/>
    </source>
</evidence>
<keyword evidence="5 25" id="KW-0349">Heme</keyword>
<evidence type="ECO:0000256" key="3">
    <source>
        <dbReference type="ARBA" id="ARBA00004406"/>
    </source>
</evidence>
<dbReference type="EMBL" id="LNIX01000001">
    <property type="protein sequence ID" value="OXA61558.1"/>
    <property type="molecule type" value="Genomic_DNA"/>
</dbReference>
<dbReference type="AlphaFoldDB" id="A0A226EWK6"/>
<dbReference type="Proteomes" id="UP000198287">
    <property type="component" value="Unassembled WGS sequence"/>
</dbReference>
<evidence type="ECO:0000256" key="16">
    <source>
        <dbReference type="ARBA" id="ARBA00047702"/>
    </source>
</evidence>
<dbReference type="PRINTS" id="PR00465">
    <property type="entry name" value="EP450IV"/>
</dbReference>
<evidence type="ECO:0000256" key="20">
    <source>
        <dbReference type="ARBA" id="ARBA00048736"/>
    </source>
</evidence>
<dbReference type="InterPro" id="IPR002403">
    <property type="entry name" value="Cyt_P450_E_grp-IV"/>
</dbReference>
<keyword evidence="28" id="KW-0808">Transferase</keyword>
<comment type="catalytic activity">
    <reaction evidence="24">
        <text>a 14alpha-formyl steroid + reduced [NADPH--hemoprotein reductase] + O2 = a Delta(14) steroid + formate + oxidized [NADPH--hemoprotein reductase] + H2O + 2 H(+)</text>
        <dbReference type="Rhea" id="RHEA:68068"/>
        <dbReference type="Rhea" id="RHEA-COMP:11964"/>
        <dbReference type="Rhea" id="RHEA-COMP:11965"/>
        <dbReference type="ChEBI" id="CHEBI:15377"/>
        <dbReference type="ChEBI" id="CHEBI:15378"/>
        <dbReference type="ChEBI" id="CHEBI:15379"/>
        <dbReference type="ChEBI" id="CHEBI:15740"/>
        <dbReference type="ChEBI" id="CHEBI:57618"/>
        <dbReference type="ChEBI" id="CHEBI:58210"/>
        <dbReference type="ChEBI" id="CHEBI:138031"/>
        <dbReference type="ChEBI" id="CHEBI:176902"/>
    </reaction>
    <physiologicalReaction direction="left-to-right" evidence="24">
        <dbReference type="Rhea" id="RHEA:68069"/>
    </physiologicalReaction>
</comment>
<evidence type="ECO:0000256" key="26">
    <source>
        <dbReference type="RuleBase" id="RU000461"/>
    </source>
</evidence>
<proteinExistence type="inferred from homology"/>
<keyword evidence="27" id="KW-1133">Transmembrane helix</keyword>
<evidence type="ECO:0000256" key="21">
    <source>
        <dbReference type="ARBA" id="ARBA00048839"/>
    </source>
</evidence>
<comment type="catalytic activity">
    <reaction evidence="19">
        <text>32-oxolanosterol + reduced [NADPH--hemoprotein reductase] + O2 = 4,4-dimethyl-5alpha-cholesta-8,14,24-trien-3beta-ol + formate + oxidized [NADPH--hemoprotein reductase] + H2O + 2 H(+)</text>
        <dbReference type="Rhea" id="RHEA:75111"/>
        <dbReference type="Rhea" id="RHEA-COMP:11964"/>
        <dbReference type="Rhea" id="RHEA-COMP:11965"/>
        <dbReference type="ChEBI" id="CHEBI:15377"/>
        <dbReference type="ChEBI" id="CHEBI:15378"/>
        <dbReference type="ChEBI" id="CHEBI:15379"/>
        <dbReference type="ChEBI" id="CHEBI:15740"/>
        <dbReference type="ChEBI" id="CHEBI:17813"/>
        <dbReference type="ChEBI" id="CHEBI:57618"/>
        <dbReference type="ChEBI" id="CHEBI:58210"/>
        <dbReference type="ChEBI" id="CHEBI:166681"/>
    </reaction>
    <physiologicalReaction direction="left-to-right" evidence="19">
        <dbReference type="Rhea" id="RHEA:75112"/>
    </physiologicalReaction>
</comment>
<evidence type="ECO:0000256" key="7">
    <source>
        <dbReference type="ARBA" id="ARBA00023004"/>
    </source>
</evidence>
<keyword evidence="7 25" id="KW-0408">Iron</keyword>
<evidence type="ECO:0000256" key="9">
    <source>
        <dbReference type="ARBA" id="ARBA00023221"/>
    </source>
</evidence>
<evidence type="ECO:0000256" key="22">
    <source>
        <dbReference type="ARBA" id="ARBA00048866"/>
    </source>
</evidence>
<keyword evidence="27" id="KW-0472">Membrane</keyword>
<evidence type="ECO:0000256" key="13">
    <source>
        <dbReference type="ARBA" id="ARBA00047379"/>
    </source>
</evidence>
<dbReference type="Gene3D" id="1.10.630.10">
    <property type="entry name" value="Cytochrome P450"/>
    <property type="match status" value="1"/>
</dbReference>
<evidence type="ECO:0000256" key="4">
    <source>
        <dbReference type="ARBA" id="ARBA00010617"/>
    </source>
</evidence>
<dbReference type="GO" id="GO:0008398">
    <property type="term" value="F:sterol 14-demethylase activity"/>
    <property type="evidence" value="ECO:0007669"/>
    <property type="project" value="UniProtKB-EC"/>
</dbReference>
<comment type="similarity">
    <text evidence="4 26">Belongs to the cytochrome P450 family.</text>
</comment>
<comment type="catalytic activity">
    <reaction evidence="15">
        <text>lanosterol + 3 reduced [NADPH--hemoprotein reductase] + 3 O2 = 4,4-dimethyl-5alpha-cholesta-8,14,24-trien-3beta-ol + formate + 3 oxidized [NADPH--hemoprotein reductase] + 4 H2O + 4 H(+)</text>
        <dbReference type="Rhea" id="RHEA:25286"/>
        <dbReference type="Rhea" id="RHEA-COMP:11964"/>
        <dbReference type="Rhea" id="RHEA-COMP:11965"/>
        <dbReference type="ChEBI" id="CHEBI:15377"/>
        <dbReference type="ChEBI" id="CHEBI:15378"/>
        <dbReference type="ChEBI" id="CHEBI:15379"/>
        <dbReference type="ChEBI" id="CHEBI:15740"/>
        <dbReference type="ChEBI" id="CHEBI:16521"/>
        <dbReference type="ChEBI" id="CHEBI:17813"/>
        <dbReference type="ChEBI" id="CHEBI:57618"/>
        <dbReference type="ChEBI" id="CHEBI:58210"/>
        <dbReference type="EC" id="1.14.14.154"/>
    </reaction>
    <physiologicalReaction direction="left-to-right" evidence="15">
        <dbReference type="Rhea" id="RHEA:25287"/>
    </physiologicalReaction>
</comment>
<comment type="catalytic activity">
    <reaction evidence="21">
        <text>24,25-dihydrolanosterol + 3 reduced [NADPH--hemoprotein reductase] + 3 O2 = 4,4-dimethyl-8,14-cholestadien-3beta-ol + formate + 3 oxidized [NADPH--hemoprotein reductase] + 4 H2O + 4 H(+)</text>
        <dbReference type="Rhea" id="RHEA:45960"/>
        <dbReference type="Rhea" id="RHEA-COMP:11964"/>
        <dbReference type="Rhea" id="RHEA-COMP:11965"/>
        <dbReference type="ChEBI" id="CHEBI:15377"/>
        <dbReference type="ChEBI" id="CHEBI:15378"/>
        <dbReference type="ChEBI" id="CHEBI:15379"/>
        <dbReference type="ChEBI" id="CHEBI:15740"/>
        <dbReference type="ChEBI" id="CHEBI:28113"/>
        <dbReference type="ChEBI" id="CHEBI:57618"/>
        <dbReference type="ChEBI" id="CHEBI:58210"/>
        <dbReference type="ChEBI" id="CHEBI:78904"/>
    </reaction>
    <physiologicalReaction direction="left-to-right" evidence="21">
        <dbReference type="Rhea" id="RHEA:45961"/>
    </physiologicalReaction>
</comment>
<comment type="cofactor">
    <cofactor evidence="25">
        <name>heme</name>
        <dbReference type="ChEBI" id="CHEBI:30413"/>
    </cofactor>
</comment>
<evidence type="ECO:0000256" key="18">
    <source>
        <dbReference type="ARBA" id="ARBA00048245"/>
    </source>
</evidence>
<accession>A0A226EWK6</accession>
<evidence type="ECO:0000313" key="29">
    <source>
        <dbReference type="Proteomes" id="UP000198287"/>
    </source>
</evidence>
<evidence type="ECO:0000256" key="14">
    <source>
        <dbReference type="ARBA" id="ARBA00047587"/>
    </source>
</evidence>